<dbReference type="Proteomes" id="UP000254258">
    <property type="component" value="Unassembled WGS sequence"/>
</dbReference>
<keyword evidence="5 7" id="KW-0472">Membrane</keyword>
<comment type="subcellular location">
    <subcellularLocation>
        <location evidence="1">Cell membrane</location>
        <topology evidence="1">Multi-pass membrane protein</topology>
    </subcellularLocation>
</comment>
<dbReference type="PANTHER" id="PTHR32309">
    <property type="entry name" value="TYROSINE-PROTEIN KINASE"/>
    <property type="match status" value="1"/>
</dbReference>
<dbReference type="OrthoDB" id="6006748at2"/>
<evidence type="ECO:0000256" key="6">
    <source>
        <dbReference type="SAM" id="Coils"/>
    </source>
</evidence>
<evidence type="ECO:0000313" key="9">
    <source>
        <dbReference type="EMBL" id="RDS83708.1"/>
    </source>
</evidence>
<evidence type="ECO:0000256" key="3">
    <source>
        <dbReference type="ARBA" id="ARBA00022692"/>
    </source>
</evidence>
<evidence type="ECO:0000259" key="8">
    <source>
        <dbReference type="Pfam" id="PF02706"/>
    </source>
</evidence>
<sequence length="281" mass="30896">MERDEIYLIDMWRIVAREWRWFVAVLAIIVIATFVFMRTTKPQWQATAWIQIGQVDTAPPGQDPKVEPLQRVLERLQLAPFQNDVLQSIHVAPATPEGGLFRASLKVEPLPYAGPLIKLTIRAHSPQQARELAEATVARLQAVHGGLEGAQLRLARARLDEVQTALHNAIAERDRLQQAAAQSRDGVAGLLLASKDEGIHTLQETRGDLLARLSAAYTYSTSLMWPVYVPEGAVFPNPALTWGMGILLGLFLGLVAAVARNAVRRRGASRAKVRIAQSVGA</sequence>
<keyword evidence="6" id="KW-0175">Coiled coil</keyword>
<feature type="domain" description="Polysaccharide chain length determinant N-terminal" evidence="8">
    <location>
        <begin position="4"/>
        <end position="88"/>
    </location>
</feature>
<keyword evidence="2" id="KW-1003">Cell membrane</keyword>
<evidence type="ECO:0000256" key="4">
    <source>
        <dbReference type="ARBA" id="ARBA00022989"/>
    </source>
</evidence>
<dbReference type="Pfam" id="PF02706">
    <property type="entry name" value="Wzz"/>
    <property type="match status" value="1"/>
</dbReference>
<dbReference type="InterPro" id="IPR003856">
    <property type="entry name" value="LPS_length_determ_N"/>
</dbReference>
<evidence type="ECO:0000256" key="2">
    <source>
        <dbReference type="ARBA" id="ARBA00022475"/>
    </source>
</evidence>
<keyword evidence="4 7" id="KW-1133">Transmembrane helix</keyword>
<keyword evidence="3 7" id="KW-0812">Transmembrane</keyword>
<comment type="caution">
    <text evidence="9">The sequence shown here is derived from an EMBL/GenBank/DDBJ whole genome shotgun (WGS) entry which is preliminary data.</text>
</comment>
<evidence type="ECO:0000256" key="7">
    <source>
        <dbReference type="SAM" id="Phobius"/>
    </source>
</evidence>
<dbReference type="PANTHER" id="PTHR32309:SF13">
    <property type="entry name" value="FERRIC ENTEROBACTIN TRANSPORT PROTEIN FEPE"/>
    <property type="match status" value="1"/>
</dbReference>
<evidence type="ECO:0000256" key="5">
    <source>
        <dbReference type="ARBA" id="ARBA00023136"/>
    </source>
</evidence>
<feature type="transmembrane region" description="Helical" evidence="7">
    <location>
        <begin position="240"/>
        <end position="263"/>
    </location>
</feature>
<dbReference type="EMBL" id="QRBE01000002">
    <property type="protein sequence ID" value="RDS83708.1"/>
    <property type="molecule type" value="Genomic_DNA"/>
</dbReference>
<name>A0A370X5P8_9GAMM</name>
<organism evidence="9 10">
    <name type="scientific">Dyella monticola</name>
    <dbReference type="NCBI Taxonomy" id="1927958"/>
    <lineage>
        <taxon>Bacteria</taxon>
        <taxon>Pseudomonadati</taxon>
        <taxon>Pseudomonadota</taxon>
        <taxon>Gammaproteobacteria</taxon>
        <taxon>Lysobacterales</taxon>
        <taxon>Rhodanobacteraceae</taxon>
        <taxon>Dyella</taxon>
    </lineage>
</organism>
<reference evidence="9 10" key="1">
    <citation type="submission" date="2018-07" db="EMBL/GenBank/DDBJ databases">
        <title>Dyella monticola sp. nov. and Dyella psychrodurans sp. nov. isolated from monsoon evergreen broad-leaved forest soil of Dinghu Mountain, China.</title>
        <authorList>
            <person name="Gao Z."/>
            <person name="Qiu L."/>
        </authorList>
    </citation>
    <scope>NUCLEOTIDE SEQUENCE [LARGE SCALE GENOMIC DNA]</scope>
    <source>
        <strain evidence="9 10">4G-K06</strain>
    </source>
</reference>
<dbReference type="InterPro" id="IPR050445">
    <property type="entry name" value="Bact_polysacc_biosynth/exp"/>
</dbReference>
<evidence type="ECO:0000256" key="1">
    <source>
        <dbReference type="ARBA" id="ARBA00004651"/>
    </source>
</evidence>
<gene>
    <name evidence="9" type="ORF">DWU98_05130</name>
</gene>
<dbReference type="RefSeq" id="WP_115494421.1">
    <property type="nucleotide sequence ID" value="NZ_QRBE01000002.1"/>
</dbReference>
<feature type="coiled-coil region" evidence="6">
    <location>
        <begin position="152"/>
        <end position="179"/>
    </location>
</feature>
<dbReference type="GO" id="GO:0004713">
    <property type="term" value="F:protein tyrosine kinase activity"/>
    <property type="evidence" value="ECO:0007669"/>
    <property type="project" value="TreeGrafter"/>
</dbReference>
<feature type="transmembrane region" description="Helical" evidence="7">
    <location>
        <begin position="19"/>
        <end position="37"/>
    </location>
</feature>
<keyword evidence="10" id="KW-1185">Reference proteome</keyword>
<evidence type="ECO:0000313" key="10">
    <source>
        <dbReference type="Proteomes" id="UP000254258"/>
    </source>
</evidence>
<protein>
    <submittedName>
        <fullName evidence="9">Lipopolysaccharide biosynthesis protein</fullName>
    </submittedName>
</protein>
<accession>A0A370X5P8</accession>
<proteinExistence type="predicted"/>
<dbReference type="GO" id="GO:0005886">
    <property type="term" value="C:plasma membrane"/>
    <property type="evidence" value="ECO:0007669"/>
    <property type="project" value="UniProtKB-SubCell"/>
</dbReference>
<dbReference type="AlphaFoldDB" id="A0A370X5P8"/>